<gene>
    <name evidence="1" type="ordered locus">Rta_04270</name>
</gene>
<dbReference type="HOGENOM" id="CLU_2668462_0_0_4"/>
<reference evidence="1 2" key="2">
    <citation type="journal article" date="2011" name="PLoS ONE">
        <title>The Cyst-Dividing Bacterium Ramlibacter tataouinensis TTB310 Genome Reveals a Well-Stocked Toolbox for Adaptation to a Desert Environment.</title>
        <authorList>
            <person name="De Luca G."/>
            <person name="Barakat M."/>
            <person name="Ortet P."/>
            <person name="Fochesato S."/>
            <person name="Jourlin-Castelli C."/>
            <person name="Ansaldi M."/>
            <person name="Py B."/>
            <person name="Fichant G."/>
            <person name="Coutinho P.M."/>
            <person name="Voulhoux R."/>
            <person name="Bastien O."/>
            <person name="Marechal E."/>
            <person name="Henrissat B."/>
            <person name="Quentin Y."/>
            <person name="Noirot P."/>
            <person name="Filloux A."/>
            <person name="Mejean V."/>
            <person name="Dubow M.S."/>
            <person name="Barras F."/>
            <person name="Barbe V."/>
            <person name="Weissenbach J."/>
            <person name="Mihalcescu I."/>
            <person name="Vermeglio A."/>
            <person name="Achouak W."/>
            <person name="Heulin T."/>
        </authorList>
    </citation>
    <scope>NUCLEOTIDE SEQUENCE [LARGE SCALE GENOMIC DNA]</scope>
    <source>
        <strain evidence="2">ATCC BAA-407 / DSM 14655 / LMG 21543 / TTB310</strain>
    </source>
</reference>
<organism evidence="1 2">
    <name type="scientific">Ramlibacter tataouinensis (strain ATCC BAA-407 / DSM 14655 / LMG 21543 / TTB310)</name>
    <dbReference type="NCBI Taxonomy" id="365046"/>
    <lineage>
        <taxon>Bacteria</taxon>
        <taxon>Pseudomonadati</taxon>
        <taxon>Pseudomonadota</taxon>
        <taxon>Betaproteobacteria</taxon>
        <taxon>Burkholderiales</taxon>
        <taxon>Comamonadaceae</taxon>
        <taxon>Ramlibacter</taxon>
    </lineage>
</organism>
<name>F5Y5Z4_RAMTT</name>
<evidence type="ECO:0000313" key="2">
    <source>
        <dbReference type="Proteomes" id="UP000008385"/>
    </source>
</evidence>
<dbReference type="Proteomes" id="UP000008385">
    <property type="component" value="Chromosome"/>
</dbReference>
<accession>F5Y5Z4</accession>
<dbReference type="EMBL" id="CP000245">
    <property type="protein sequence ID" value="AEG91498.1"/>
    <property type="molecule type" value="Genomic_DNA"/>
</dbReference>
<keyword evidence="2" id="KW-1185">Reference proteome</keyword>
<protein>
    <submittedName>
        <fullName evidence="1">Uncharacterized protein</fullName>
    </submittedName>
</protein>
<sequence length="75" mass="8119">MAMARRTLPAMAPSTAQFTPEELKLLLDALLDARLVLSAIDGGTLQPPFEEPQIKLELGDEINRLEAALMLVATS</sequence>
<dbReference type="KEGG" id="rta:Rta_04270"/>
<proteinExistence type="predicted"/>
<dbReference type="AlphaFoldDB" id="F5Y5Z4"/>
<reference evidence="2" key="1">
    <citation type="submission" date="2006-01" db="EMBL/GenBank/DDBJ databases">
        <title>Genome of the cyst-dividing bacterium Ramlibacter tataouinensis.</title>
        <authorList>
            <person name="Barakat M."/>
            <person name="Ortet P."/>
            <person name="De Luca G."/>
            <person name="Jourlin-Castelli C."/>
            <person name="Ansaldi M."/>
            <person name="Py B."/>
            <person name="Fichant G."/>
            <person name="Coutinho P."/>
            <person name="Voulhoux R."/>
            <person name="Bastien O."/>
            <person name="Roy S."/>
            <person name="Marechal E."/>
            <person name="Henrissat B."/>
            <person name="Quentin Y."/>
            <person name="Noirot P."/>
            <person name="Filloux A."/>
            <person name="Mejean V."/>
            <person name="DuBow M."/>
            <person name="Barras F."/>
            <person name="Heulin T."/>
        </authorList>
    </citation>
    <scope>NUCLEOTIDE SEQUENCE [LARGE SCALE GENOMIC DNA]</scope>
    <source>
        <strain evidence="2">ATCC BAA-407 / DSM 14655 / LMG 21543 / TTB310</strain>
    </source>
</reference>
<evidence type="ECO:0000313" key="1">
    <source>
        <dbReference type="EMBL" id="AEG91498.1"/>
    </source>
</evidence>